<feature type="transmembrane region" description="Helical" evidence="9">
    <location>
        <begin position="51"/>
        <end position="70"/>
    </location>
</feature>
<keyword evidence="10" id="KW-0966">Cell projection</keyword>
<dbReference type="HOGENOM" id="CLU_164516_2_1_0"/>
<dbReference type="STRING" id="522772.Dacet_0296"/>
<dbReference type="OrthoDB" id="9806440at2"/>
<keyword evidence="4 9" id="KW-1003">Cell membrane</keyword>
<dbReference type="GO" id="GO:0044780">
    <property type="term" value="P:bacterial-type flagellum assembly"/>
    <property type="evidence" value="ECO:0007669"/>
    <property type="project" value="InterPro"/>
</dbReference>
<evidence type="ECO:0000256" key="1">
    <source>
        <dbReference type="ARBA" id="ARBA00004651"/>
    </source>
</evidence>
<evidence type="ECO:0000313" key="11">
    <source>
        <dbReference type="Proteomes" id="UP000002012"/>
    </source>
</evidence>
<keyword evidence="8 9" id="KW-0975">Bacterial flagellum</keyword>
<comment type="function">
    <text evidence="9">Role in flagellar biosynthesis.</text>
</comment>
<dbReference type="PRINTS" id="PR00952">
    <property type="entry name" value="TYPE3IMQPROT"/>
</dbReference>
<dbReference type="FunCoup" id="D4H2N5">
    <property type="interactions" value="96"/>
</dbReference>
<evidence type="ECO:0000256" key="8">
    <source>
        <dbReference type="ARBA" id="ARBA00023143"/>
    </source>
</evidence>
<dbReference type="InParanoid" id="D4H2N5"/>
<dbReference type="PANTHER" id="PTHR34040">
    <property type="entry name" value="FLAGELLAR BIOSYNTHETIC PROTEIN FLIQ"/>
    <property type="match status" value="1"/>
</dbReference>
<dbReference type="PaxDb" id="522772-Dacet_0296"/>
<dbReference type="PANTHER" id="PTHR34040:SF2">
    <property type="entry name" value="FLAGELLAR BIOSYNTHETIC PROTEIN FLIQ"/>
    <property type="match status" value="1"/>
</dbReference>
<organism evidence="10 11">
    <name type="scientific">Denitrovibrio acetiphilus (strain DSM 12809 / NBRC 114555 / N2460)</name>
    <dbReference type="NCBI Taxonomy" id="522772"/>
    <lineage>
        <taxon>Bacteria</taxon>
        <taxon>Pseudomonadati</taxon>
        <taxon>Deferribacterota</taxon>
        <taxon>Deferribacteres</taxon>
        <taxon>Deferribacterales</taxon>
        <taxon>Geovibrionaceae</taxon>
        <taxon>Denitrovibrio</taxon>
    </lineage>
</organism>
<evidence type="ECO:0000256" key="4">
    <source>
        <dbReference type="ARBA" id="ARBA00022475"/>
    </source>
</evidence>
<keyword evidence="11" id="KW-1185">Reference proteome</keyword>
<keyword evidence="5 9" id="KW-0812">Transmembrane</keyword>
<keyword evidence="7 9" id="KW-0472">Membrane</keyword>
<protein>
    <recommendedName>
        <fullName evidence="3 9">Flagellar biosynthetic protein FliQ</fullName>
    </recommendedName>
</protein>
<name>D4H2N5_DENA2</name>
<evidence type="ECO:0000256" key="3">
    <source>
        <dbReference type="ARBA" id="ARBA00021718"/>
    </source>
</evidence>
<dbReference type="AlphaFoldDB" id="D4H2N5"/>
<accession>D4H2N5</accession>
<keyword evidence="10" id="KW-0969">Cilium</keyword>
<reference evidence="10 11" key="1">
    <citation type="journal article" date="2010" name="Stand. Genomic Sci.">
        <title>Complete genome sequence of Denitrovibrio acetiphilus type strain (N2460).</title>
        <authorList>
            <person name="Kiss H."/>
            <person name="Lang E."/>
            <person name="Lapidus A."/>
            <person name="Copeland A."/>
            <person name="Nolan M."/>
            <person name="Glavina Del Rio T."/>
            <person name="Chen F."/>
            <person name="Lucas S."/>
            <person name="Tice H."/>
            <person name="Cheng J.F."/>
            <person name="Han C."/>
            <person name="Goodwin L."/>
            <person name="Pitluck S."/>
            <person name="Liolios K."/>
            <person name="Pati A."/>
            <person name="Ivanova N."/>
            <person name="Mavromatis K."/>
            <person name="Chen A."/>
            <person name="Palaniappan K."/>
            <person name="Land M."/>
            <person name="Hauser L."/>
            <person name="Chang Y.J."/>
            <person name="Jeffries C.D."/>
            <person name="Detter J.C."/>
            <person name="Brettin T."/>
            <person name="Spring S."/>
            <person name="Rohde M."/>
            <person name="Goker M."/>
            <person name="Woyke T."/>
            <person name="Bristow J."/>
            <person name="Eisen J.A."/>
            <person name="Markowitz V."/>
            <person name="Hugenholtz P."/>
            <person name="Kyrpides N.C."/>
            <person name="Klenk H.P."/>
        </authorList>
    </citation>
    <scope>NUCLEOTIDE SEQUENCE [LARGE SCALE GENOMIC DNA]</scope>
    <source>
        <strain evidence="11">DSM 12809 / NBRC 114555 / N2460</strain>
    </source>
</reference>
<evidence type="ECO:0000256" key="9">
    <source>
        <dbReference type="RuleBase" id="RU364090"/>
    </source>
</evidence>
<dbReference type="EMBL" id="CP001968">
    <property type="protein sequence ID" value="ADD67096.1"/>
    <property type="molecule type" value="Genomic_DNA"/>
</dbReference>
<evidence type="ECO:0000256" key="7">
    <source>
        <dbReference type="ARBA" id="ARBA00023136"/>
    </source>
</evidence>
<keyword evidence="6 9" id="KW-1133">Transmembrane helix</keyword>
<dbReference type="RefSeq" id="WP_013009641.1">
    <property type="nucleotide sequence ID" value="NC_013943.1"/>
</dbReference>
<comment type="similarity">
    <text evidence="2 9">Belongs to the FliQ/MopD/SpaQ family.</text>
</comment>
<evidence type="ECO:0000256" key="5">
    <source>
        <dbReference type="ARBA" id="ARBA00022692"/>
    </source>
</evidence>
<comment type="subcellular location">
    <subcellularLocation>
        <location evidence="1 9">Cell membrane</location>
        <topology evidence="1">Multi-pass membrane protein</topology>
    </subcellularLocation>
    <subcellularLocation>
        <location evidence="9">Bacterial flagellum basal body</location>
    </subcellularLocation>
</comment>
<dbReference type="KEGG" id="dap:Dacet_0296"/>
<dbReference type="Pfam" id="PF01313">
    <property type="entry name" value="Bac_export_3"/>
    <property type="match status" value="1"/>
</dbReference>
<evidence type="ECO:0000313" key="10">
    <source>
        <dbReference type="EMBL" id="ADD67096.1"/>
    </source>
</evidence>
<dbReference type="NCBIfam" id="TIGR01402">
    <property type="entry name" value="fliQ"/>
    <property type="match status" value="1"/>
</dbReference>
<dbReference type="GO" id="GO:0009425">
    <property type="term" value="C:bacterial-type flagellum basal body"/>
    <property type="evidence" value="ECO:0007669"/>
    <property type="project" value="UniProtKB-SubCell"/>
</dbReference>
<evidence type="ECO:0000256" key="2">
    <source>
        <dbReference type="ARBA" id="ARBA00006156"/>
    </source>
</evidence>
<evidence type="ECO:0000256" key="6">
    <source>
        <dbReference type="ARBA" id="ARBA00022989"/>
    </source>
</evidence>
<sequence length="90" mass="9858" precursor="true">MSADLVIDMLVQALQLSLLVAAPMLGIGLIIGLLISIFQSVTQIQEMTLTFIPKIIGVVVAVMVFAPWMVDKMMVYTINLFTNLGQYIGK</sequence>
<dbReference type="Proteomes" id="UP000002012">
    <property type="component" value="Chromosome"/>
</dbReference>
<dbReference type="eggNOG" id="COG1987">
    <property type="taxonomic scope" value="Bacteria"/>
</dbReference>
<dbReference type="InterPro" id="IPR002191">
    <property type="entry name" value="Bac_export_3"/>
</dbReference>
<dbReference type="GO" id="GO:0009306">
    <property type="term" value="P:protein secretion"/>
    <property type="evidence" value="ECO:0007669"/>
    <property type="project" value="InterPro"/>
</dbReference>
<feature type="transmembrane region" description="Helical" evidence="9">
    <location>
        <begin position="20"/>
        <end position="39"/>
    </location>
</feature>
<dbReference type="InterPro" id="IPR006305">
    <property type="entry name" value="FliQ"/>
</dbReference>
<gene>
    <name evidence="9" type="primary">fliQ</name>
    <name evidence="10" type="ordered locus">Dacet_0296</name>
</gene>
<proteinExistence type="inferred from homology"/>
<dbReference type="PIRSF" id="PIRSF004669">
    <property type="entry name" value="FliQ"/>
    <property type="match status" value="1"/>
</dbReference>
<dbReference type="GO" id="GO:0005886">
    <property type="term" value="C:plasma membrane"/>
    <property type="evidence" value="ECO:0007669"/>
    <property type="project" value="UniProtKB-SubCell"/>
</dbReference>
<keyword evidence="10" id="KW-0282">Flagellum</keyword>